<evidence type="ECO:0000256" key="1">
    <source>
        <dbReference type="SAM" id="MobiDB-lite"/>
    </source>
</evidence>
<name>A0A495IJ48_9MICO</name>
<feature type="transmembrane region" description="Helical" evidence="2">
    <location>
        <begin position="31"/>
        <end position="50"/>
    </location>
</feature>
<dbReference type="AlphaFoldDB" id="A0A495IJ48"/>
<proteinExistence type="predicted"/>
<keyword evidence="2" id="KW-0812">Transmembrane</keyword>
<evidence type="ECO:0000313" key="4">
    <source>
        <dbReference type="Proteomes" id="UP000280008"/>
    </source>
</evidence>
<evidence type="ECO:0000313" key="3">
    <source>
        <dbReference type="EMBL" id="RKR75799.1"/>
    </source>
</evidence>
<dbReference type="RefSeq" id="WP_121370556.1">
    <property type="nucleotide sequence ID" value="NZ_RBKS01000001.1"/>
</dbReference>
<keyword evidence="4" id="KW-1185">Reference proteome</keyword>
<keyword evidence="2" id="KW-0472">Membrane</keyword>
<gene>
    <name evidence="3" type="ORF">C8E83_2955</name>
</gene>
<organism evidence="3 4">
    <name type="scientific">Frondihabitans australicus</name>
    <dbReference type="NCBI Taxonomy" id="386892"/>
    <lineage>
        <taxon>Bacteria</taxon>
        <taxon>Bacillati</taxon>
        <taxon>Actinomycetota</taxon>
        <taxon>Actinomycetes</taxon>
        <taxon>Micrococcales</taxon>
        <taxon>Microbacteriaceae</taxon>
        <taxon>Frondihabitans</taxon>
    </lineage>
</organism>
<comment type="caution">
    <text evidence="3">The sequence shown here is derived from an EMBL/GenBank/DDBJ whole genome shotgun (WGS) entry which is preliminary data.</text>
</comment>
<accession>A0A495IJ48</accession>
<feature type="region of interest" description="Disordered" evidence="1">
    <location>
        <begin position="1"/>
        <end position="21"/>
    </location>
</feature>
<feature type="transmembrane region" description="Helical" evidence="2">
    <location>
        <begin position="89"/>
        <end position="108"/>
    </location>
</feature>
<sequence length="145" mass="15603">MPASDEGSQEPVASPGVPGATSAQKRVRAPWTIWAASLCLLGSAVAETFHVRWIGDHSGKDVPFGIVFWVFLPVVLAVFVALGRRWARWVVLALVALVILGSVTHLGDHVKSDAAGSAAGWLLLAALVLLWLRPSRAFLRMRRSS</sequence>
<protein>
    <submittedName>
        <fullName evidence="3">Uncharacterized protein</fullName>
    </submittedName>
</protein>
<feature type="transmembrane region" description="Helical" evidence="2">
    <location>
        <begin position="62"/>
        <end position="82"/>
    </location>
</feature>
<dbReference type="EMBL" id="RBKS01000001">
    <property type="protein sequence ID" value="RKR75799.1"/>
    <property type="molecule type" value="Genomic_DNA"/>
</dbReference>
<keyword evidence="2" id="KW-1133">Transmembrane helix</keyword>
<dbReference type="Proteomes" id="UP000280008">
    <property type="component" value="Unassembled WGS sequence"/>
</dbReference>
<evidence type="ECO:0000256" key="2">
    <source>
        <dbReference type="SAM" id="Phobius"/>
    </source>
</evidence>
<feature type="transmembrane region" description="Helical" evidence="2">
    <location>
        <begin position="114"/>
        <end position="132"/>
    </location>
</feature>
<reference evidence="3 4" key="1">
    <citation type="submission" date="2018-10" db="EMBL/GenBank/DDBJ databases">
        <title>Sequencing the genomes of 1000 actinobacteria strains.</title>
        <authorList>
            <person name="Klenk H.-P."/>
        </authorList>
    </citation>
    <scope>NUCLEOTIDE SEQUENCE [LARGE SCALE GENOMIC DNA]</scope>
    <source>
        <strain evidence="3 4">DSM 17894</strain>
    </source>
</reference>